<name>A0ACD5GTK6_9CYAN</name>
<proteinExistence type="predicted"/>
<organism evidence="1 2">
    <name type="scientific">Desertifilum tharense IPPAS B-1220</name>
    <dbReference type="NCBI Taxonomy" id="1781255"/>
    <lineage>
        <taxon>Bacteria</taxon>
        <taxon>Bacillati</taxon>
        <taxon>Cyanobacteriota</taxon>
        <taxon>Cyanophyceae</taxon>
        <taxon>Desertifilales</taxon>
        <taxon>Desertifilaceae</taxon>
        <taxon>Desertifilum</taxon>
    </lineage>
</organism>
<evidence type="ECO:0000313" key="1">
    <source>
        <dbReference type="EMBL" id="XPM63915.1"/>
    </source>
</evidence>
<evidence type="ECO:0000313" key="2">
    <source>
        <dbReference type="Proteomes" id="UP000095472"/>
    </source>
</evidence>
<keyword evidence="2" id="KW-1185">Reference proteome</keyword>
<reference evidence="1 2" key="1">
    <citation type="journal article" date="2016" name="Genome Announc.">
        <title>Draft Genome Sequence of the Thermotolerant Cyanobacterium Desertifilum sp. IPPAS B-1220.</title>
        <authorList>
            <person name="Mironov K.S."/>
            <person name="Sinetova M.A."/>
            <person name="Bolatkhan K."/>
            <person name="Zayadan B.K."/>
            <person name="Ustinova V.V."/>
            <person name="Kupriyanova E.V."/>
            <person name="Skrypnik A.N."/>
            <person name="Gogoleva N.E."/>
            <person name="Gogolev Y.V."/>
            <person name="Los D.A."/>
        </authorList>
    </citation>
    <scope>NUCLEOTIDE SEQUENCE [LARGE SCALE GENOMIC DNA]</scope>
    <source>
        <strain evidence="1 2">IPPAS B-1220</strain>
    </source>
</reference>
<protein>
    <submittedName>
        <fullName evidence="1">Uncharacterized protein</fullName>
    </submittedName>
</protein>
<dbReference type="Proteomes" id="UP000095472">
    <property type="component" value="Chromosome"/>
</dbReference>
<accession>A0ACD5GTK6</accession>
<dbReference type="EMBL" id="CP182909">
    <property type="protein sequence ID" value="XPM63915.1"/>
    <property type="molecule type" value="Genomic_DNA"/>
</dbReference>
<sequence>MYHPAYSQVISQNLWAKALLEIVNQKATPEAAADRTIAEIKTLFANWQ</sequence>
<gene>
    <name evidence="1" type="ORF">BH720_033145</name>
</gene>